<protein>
    <submittedName>
        <fullName evidence="2">Competence protein</fullName>
    </submittedName>
</protein>
<keyword evidence="1" id="KW-0812">Transmembrane</keyword>
<keyword evidence="1" id="KW-0472">Membrane</keyword>
<gene>
    <name evidence="2" type="ORF">SAMN04488035_1581</name>
</gene>
<feature type="transmembrane region" description="Helical" evidence="1">
    <location>
        <begin position="57"/>
        <end position="78"/>
    </location>
</feature>
<dbReference type="EMBL" id="FONZ01000002">
    <property type="protein sequence ID" value="SFF09885.1"/>
    <property type="molecule type" value="Genomic_DNA"/>
</dbReference>
<evidence type="ECO:0000313" key="3">
    <source>
        <dbReference type="Proteomes" id="UP000198520"/>
    </source>
</evidence>
<dbReference type="STRING" id="285351.SAMN04488035_1581"/>
<evidence type="ECO:0000313" key="2">
    <source>
        <dbReference type="EMBL" id="SFF09885.1"/>
    </source>
</evidence>
<dbReference type="AlphaFoldDB" id="A0A1I2FX02"/>
<reference evidence="3" key="1">
    <citation type="submission" date="2016-10" db="EMBL/GenBank/DDBJ databases">
        <authorList>
            <person name="Varghese N."/>
            <person name="Submissions S."/>
        </authorList>
    </citation>
    <scope>NUCLEOTIDE SEQUENCE [LARGE SCALE GENOMIC DNA]</scope>
    <source>
        <strain evidence="3">DSM 19083</strain>
    </source>
</reference>
<proteinExistence type="predicted"/>
<accession>A0A1I2FX02</accession>
<sequence length="274" mass="27243">MVGGARVIDVRLLGPALGSWLAAFVLVATTGGAALGTAVLMVGLAAGTMRRRALRDALALTLVAAACTAAVVGVHLAAQEGGVVAGAAARGDPVHVVGRLRADPAVATSPWGAATARVRLHVTEVTAGPFASAVRQGVSVGVLVRGDGAWGDLTYASVVRASETLVALPAGGAERYELLGASPPVVVEASPYGLAHAMRAGLVAAVADRSAAARGLVPGVAVGDTSALPDDVADAMRATGLTHLTAVSGKYFARCVSANYAMVLNAKTPGQKPF</sequence>
<feature type="transmembrane region" description="Helical" evidence="1">
    <location>
        <begin position="20"/>
        <end position="45"/>
    </location>
</feature>
<dbReference type="Proteomes" id="UP000198520">
    <property type="component" value="Unassembled WGS sequence"/>
</dbReference>
<organism evidence="2 3">
    <name type="scientific">Flavimobilis marinus</name>
    <dbReference type="NCBI Taxonomy" id="285351"/>
    <lineage>
        <taxon>Bacteria</taxon>
        <taxon>Bacillati</taxon>
        <taxon>Actinomycetota</taxon>
        <taxon>Actinomycetes</taxon>
        <taxon>Micrococcales</taxon>
        <taxon>Jonesiaceae</taxon>
        <taxon>Flavimobilis</taxon>
    </lineage>
</organism>
<name>A0A1I2FX02_9MICO</name>
<keyword evidence="1" id="KW-1133">Transmembrane helix</keyword>
<evidence type="ECO:0000256" key="1">
    <source>
        <dbReference type="SAM" id="Phobius"/>
    </source>
</evidence>
<keyword evidence="3" id="KW-1185">Reference proteome</keyword>